<dbReference type="InterPro" id="IPR020094">
    <property type="entry name" value="TruA/RsuA/RluB/E/F_N"/>
</dbReference>
<name>A0AAE3VBB3_9FIRM</name>
<evidence type="ECO:0000313" key="8">
    <source>
        <dbReference type="Proteomes" id="UP001241537"/>
    </source>
</evidence>
<evidence type="ECO:0000256" key="1">
    <source>
        <dbReference type="ARBA" id="ARBA00008348"/>
    </source>
</evidence>
<dbReference type="PANTHER" id="PTHR47683:SF2">
    <property type="entry name" value="RNA-BINDING S4 DOMAIN-CONTAINING PROTEIN"/>
    <property type="match status" value="1"/>
</dbReference>
<dbReference type="PROSITE" id="PS01149">
    <property type="entry name" value="PSI_RSU"/>
    <property type="match status" value="1"/>
</dbReference>
<dbReference type="InterPro" id="IPR036986">
    <property type="entry name" value="S4_RNA-bd_sf"/>
</dbReference>
<dbReference type="FunFam" id="3.10.290.10:FF:000003">
    <property type="entry name" value="Pseudouridine synthase"/>
    <property type="match status" value="1"/>
</dbReference>
<feature type="compositionally biased region" description="Basic and acidic residues" evidence="5">
    <location>
        <begin position="286"/>
        <end position="299"/>
    </location>
</feature>
<dbReference type="AlphaFoldDB" id="A0AAE3VBB3"/>
<evidence type="ECO:0000313" key="7">
    <source>
        <dbReference type="EMBL" id="MDQ0153167.1"/>
    </source>
</evidence>
<feature type="region of interest" description="Disordered" evidence="5">
    <location>
        <begin position="242"/>
        <end position="324"/>
    </location>
</feature>
<proteinExistence type="inferred from homology"/>
<dbReference type="Pfam" id="PF01479">
    <property type="entry name" value="S4"/>
    <property type="match status" value="1"/>
</dbReference>
<comment type="similarity">
    <text evidence="1 4">Belongs to the pseudouridine synthase RsuA family.</text>
</comment>
<dbReference type="Pfam" id="PF00849">
    <property type="entry name" value="PseudoU_synth_2"/>
    <property type="match status" value="1"/>
</dbReference>
<dbReference type="InterPro" id="IPR002942">
    <property type="entry name" value="S4_RNA-bd"/>
</dbReference>
<dbReference type="SMART" id="SM00363">
    <property type="entry name" value="S4"/>
    <property type="match status" value="1"/>
</dbReference>
<feature type="domain" description="RNA-binding S4" evidence="6">
    <location>
        <begin position="9"/>
        <end position="79"/>
    </location>
</feature>
<dbReference type="InterPro" id="IPR000748">
    <property type="entry name" value="PsdUridine_synth_RsuA/RluB/E/F"/>
</dbReference>
<dbReference type="GO" id="GO:0000455">
    <property type="term" value="P:enzyme-directed rRNA pseudouridine synthesis"/>
    <property type="evidence" value="ECO:0007669"/>
    <property type="project" value="UniProtKB-ARBA"/>
</dbReference>
<dbReference type="CDD" id="cd00165">
    <property type="entry name" value="S4"/>
    <property type="match status" value="1"/>
</dbReference>
<dbReference type="RefSeq" id="WP_307255182.1">
    <property type="nucleotide sequence ID" value="NZ_JAUSTO010000013.1"/>
</dbReference>
<dbReference type="GO" id="GO:0003723">
    <property type="term" value="F:RNA binding"/>
    <property type="evidence" value="ECO:0007669"/>
    <property type="project" value="UniProtKB-KW"/>
</dbReference>
<organism evidence="7 8">
    <name type="scientific">Moryella indoligenes</name>
    <dbReference type="NCBI Taxonomy" id="371674"/>
    <lineage>
        <taxon>Bacteria</taxon>
        <taxon>Bacillati</taxon>
        <taxon>Bacillota</taxon>
        <taxon>Clostridia</taxon>
        <taxon>Lachnospirales</taxon>
        <taxon>Lachnospiraceae</taxon>
        <taxon>Moryella</taxon>
    </lineage>
</organism>
<dbReference type="InterPro" id="IPR020103">
    <property type="entry name" value="PsdUridine_synth_cat_dom_sf"/>
</dbReference>
<dbReference type="Gene3D" id="3.10.290.10">
    <property type="entry name" value="RNA-binding S4 domain"/>
    <property type="match status" value="1"/>
</dbReference>
<evidence type="ECO:0000256" key="3">
    <source>
        <dbReference type="PROSITE-ProRule" id="PRU00182"/>
    </source>
</evidence>
<protein>
    <recommendedName>
        <fullName evidence="4">Pseudouridine synthase</fullName>
        <ecNumber evidence="4">5.4.99.-</ecNumber>
    </recommendedName>
</protein>
<keyword evidence="8" id="KW-1185">Reference proteome</keyword>
<dbReference type="InterPro" id="IPR006145">
    <property type="entry name" value="PsdUridine_synth_RsuA/RluA"/>
</dbReference>
<dbReference type="Gene3D" id="3.30.70.1560">
    <property type="entry name" value="Alpha-L RNA-binding motif"/>
    <property type="match status" value="1"/>
</dbReference>
<accession>A0AAE3VBB3</accession>
<evidence type="ECO:0000259" key="6">
    <source>
        <dbReference type="SMART" id="SM00363"/>
    </source>
</evidence>
<dbReference type="InterPro" id="IPR050343">
    <property type="entry name" value="RsuA_PseudoU_synthase"/>
</dbReference>
<gene>
    <name evidence="7" type="ORF">J2S20_001876</name>
</gene>
<dbReference type="NCBIfam" id="TIGR00093">
    <property type="entry name" value="pseudouridine synthase"/>
    <property type="match status" value="1"/>
</dbReference>
<reference evidence="7" key="1">
    <citation type="submission" date="2023-07" db="EMBL/GenBank/DDBJ databases">
        <title>Genomic Encyclopedia of Type Strains, Phase IV (KMG-IV): sequencing the most valuable type-strain genomes for metagenomic binning, comparative biology and taxonomic classification.</title>
        <authorList>
            <person name="Goeker M."/>
        </authorList>
    </citation>
    <scope>NUCLEOTIDE SEQUENCE</scope>
    <source>
        <strain evidence="7">DSM 19659</strain>
    </source>
</reference>
<dbReference type="InterPro" id="IPR042092">
    <property type="entry name" value="PsdUridine_s_RsuA/RluB/E/F_cat"/>
</dbReference>
<dbReference type="GO" id="GO:0120159">
    <property type="term" value="F:rRNA pseudouridine synthase activity"/>
    <property type="evidence" value="ECO:0007669"/>
    <property type="project" value="UniProtKB-ARBA"/>
</dbReference>
<keyword evidence="3" id="KW-0694">RNA-binding</keyword>
<feature type="compositionally biased region" description="Low complexity" evidence="5">
    <location>
        <begin position="251"/>
        <end position="262"/>
    </location>
</feature>
<dbReference type="PANTHER" id="PTHR47683">
    <property type="entry name" value="PSEUDOURIDINE SYNTHASE FAMILY PROTEIN-RELATED"/>
    <property type="match status" value="1"/>
</dbReference>
<dbReference type="Gene3D" id="3.30.70.580">
    <property type="entry name" value="Pseudouridine synthase I, catalytic domain, N-terminal subdomain"/>
    <property type="match status" value="1"/>
</dbReference>
<evidence type="ECO:0000256" key="2">
    <source>
        <dbReference type="ARBA" id="ARBA00023235"/>
    </source>
</evidence>
<keyword evidence="2 4" id="KW-0413">Isomerase</keyword>
<dbReference type="InterPro" id="IPR018496">
    <property type="entry name" value="PsdUridine_synth_RsuA/RluB_CS"/>
</dbReference>
<dbReference type="PROSITE" id="PS50889">
    <property type="entry name" value="S4"/>
    <property type="match status" value="1"/>
</dbReference>
<comment type="caution">
    <text evidence="7">The sequence shown here is derived from an EMBL/GenBank/DDBJ whole genome shotgun (WGS) entry which is preliminary data.</text>
</comment>
<dbReference type="SUPFAM" id="SSF55174">
    <property type="entry name" value="Alpha-L RNA-binding motif"/>
    <property type="match status" value="1"/>
</dbReference>
<sequence>MFEWSNGAMRINKFLSASGYCSRREADRLIEAGRVTVDGAPAELGTVVEPGMRVRANGQELGGVEGLSGRKPVLIAVNKPVGVVCTTSDNDRAPNIVDMVEYPERIYPIGRLDKDSEGLILLTNMGELVDEILRGSNGHEKEYLVRVDKALTEGFVEHMRRGVHLNELQLTTRPCRLVIRDKTSFYITLTQGLNRQIRRMCEALGYHVVSLKRLRVMNIRLGGLKSGSWRNVTPEELKTLSGMLKKDSSARRPAPQASSGSGSASGSGTGSARRGSAAKRKGLSAVDRRRDENYKERQRAYFKRRRQDDEGSRGSGGKSGRRRG</sequence>
<dbReference type="SUPFAM" id="SSF55120">
    <property type="entry name" value="Pseudouridine synthase"/>
    <property type="match status" value="1"/>
</dbReference>
<evidence type="ECO:0000256" key="4">
    <source>
        <dbReference type="RuleBase" id="RU003887"/>
    </source>
</evidence>
<dbReference type="EMBL" id="JAUSTO010000013">
    <property type="protein sequence ID" value="MDQ0153167.1"/>
    <property type="molecule type" value="Genomic_DNA"/>
</dbReference>
<dbReference type="EC" id="5.4.99.-" evidence="4"/>
<dbReference type="Proteomes" id="UP001241537">
    <property type="component" value="Unassembled WGS sequence"/>
</dbReference>
<evidence type="ECO:0000256" key="5">
    <source>
        <dbReference type="SAM" id="MobiDB-lite"/>
    </source>
</evidence>